<sequence length="53" mass="6000">PDFLELITFYLVLQKLQAIGETYVLEKVEVAITPLMNNLTTIIGAARRFDAVF</sequence>
<dbReference type="EMBL" id="CAJVQB010057646">
    <property type="protein sequence ID" value="CAG8838254.1"/>
    <property type="molecule type" value="Genomic_DNA"/>
</dbReference>
<organism evidence="1 2">
    <name type="scientific">Gigaspora margarita</name>
    <dbReference type="NCBI Taxonomy" id="4874"/>
    <lineage>
        <taxon>Eukaryota</taxon>
        <taxon>Fungi</taxon>
        <taxon>Fungi incertae sedis</taxon>
        <taxon>Mucoromycota</taxon>
        <taxon>Glomeromycotina</taxon>
        <taxon>Glomeromycetes</taxon>
        <taxon>Diversisporales</taxon>
        <taxon>Gigasporaceae</taxon>
        <taxon>Gigaspora</taxon>
    </lineage>
</organism>
<keyword evidence="2" id="KW-1185">Reference proteome</keyword>
<accession>A0ABN7WQG8</accession>
<dbReference type="Proteomes" id="UP000789901">
    <property type="component" value="Unassembled WGS sequence"/>
</dbReference>
<feature type="non-terminal residue" evidence="1">
    <location>
        <position position="1"/>
    </location>
</feature>
<evidence type="ECO:0000313" key="2">
    <source>
        <dbReference type="Proteomes" id="UP000789901"/>
    </source>
</evidence>
<evidence type="ECO:0000313" key="1">
    <source>
        <dbReference type="EMBL" id="CAG8838254.1"/>
    </source>
</evidence>
<proteinExistence type="predicted"/>
<reference evidence="1 2" key="1">
    <citation type="submission" date="2021-06" db="EMBL/GenBank/DDBJ databases">
        <authorList>
            <person name="Kallberg Y."/>
            <person name="Tangrot J."/>
            <person name="Rosling A."/>
        </authorList>
    </citation>
    <scope>NUCLEOTIDE SEQUENCE [LARGE SCALE GENOMIC DNA]</scope>
    <source>
        <strain evidence="1 2">120-4 pot B 10/14</strain>
    </source>
</reference>
<gene>
    <name evidence="1" type="ORF">GMARGA_LOCUS33884</name>
</gene>
<name>A0ABN7WQG8_GIGMA</name>
<protein>
    <submittedName>
        <fullName evidence="1">1148_t:CDS:1</fullName>
    </submittedName>
</protein>
<comment type="caution">
    <text evidence="1">The sequence shown here is derived from an EMBL/GenBank/DDBJ whole genome shotgun (WGS) entry which is preliminary data.</text>
</comment>